<dbReference type="GO" id="GO:0004326">
    <property type="term" value="F:tetrahydrofolylpolyglutamate synthase activity"/>
    <property type="evidence" value="ECO:0007669"/>
    <property type="project" value="UniProtKB-EC"/>
</dbReference>
<keyword evidence="12" id="KW-0547">Nucleotide-binding</keyword>
<evidence type="ECO:0000256" key="14">
    <source>
        <dbReference type="ARBA" id="ARBA00022840"/>
    </source>
</evidence>
<keyword evidence="6" id="KW-0813">Transport</keyword>
<dbReference type="GO" id="GO:0005525">
    <property type="term" value="F:GTP binding"/>
    <property type="evidence" value="ECO:0007669"/>
    <property type="project" value="UniProtKB-KW"/>
</dbReference>
<organism evidence="26 27">
    <name type="scientific">Tolypocladium capitatum</name>
    <dbReference type="NCBI Taxonomy" id="45235"/>
    <lineage>
        <taxon>Eukaryota</taxon>
        <taxon>Fungi</taxon>
        <taxon>Dikarya</taxon>
        <taxon>Ascomycota</taxon>
        <taxon>Pezizomycotina</taxon>
        <taxon>Sordariomycetes</taxon>
        <taxon>Hypocreomycetidae</taxon>
        <taxon>Hypocreales</taxon>
        <taxon>Ophiocordycipitaceae</taxon>
        <taxon>Tolypocladium</taxon>
    </lineage>
</organism>
<accession>A0A2K3PU53</accession>
<dbReference type="GO" id="GO:0046872">
    <property type="term" value="F:metal ion binding"/>
    <property type="evidence" value="ECO:0007669"/>
    <property type="project" value="UniProtKB-KW"/>
</dbReference>
<dbReference type="InterPro" id="IPR019133">
    <property type="entry name" value="MIC60"/>
</dbReference>
<dbReference type="Gene3D" id="3.90.190.20">
    <property type="entry name" value="Mur ligase, C-terminal domain"/>
    <property type="match status" value="1"/>
</dbReference>
<comment type="pathway">
    <text evidence="2">Cofactor biosynthesis; tetrahydrofolylpolyglutamate biosynthesis.</text>
</comment>
<evidence type="ECO:0000256" key="2">
    <source>
        <dbReference type="ARBA" id="ARBA00005150"/>
    </source>
</evidence>
<evidence type="ECO:0000256" key="20">
    <source>
        <dbReference type="ARBA" id="ARBA00023136"/>
    </source>
</evidence>
<comment type="caution">
    <text evidence="26">The sequence shown here is derived from an EMBL/GenBank/DDBJ whole genome shotgun (WGS) entry which is preliminary data.</text>
</comment>
<name>A0A2K3PU53_9HYPO</name>
<evidence type="ECO:0000256" key="9">
    <source>
        <dbReference type="ARBA" id="ARBA00022598"/>
    </source>
</evidence>
<feature type="region of interest" description="Disordered" evidence="25">
    <location>
        <begin position="576"/>
        <end position="699"/>
    </location>
</feature>
<dbReference type="InterPro" id="IPR001645">
    <property type="entry name" value="Folylpolyglutamate_synth"/>
</dbReference>
<reference evidence="26 27" key="1">
    <citation type="submission" date="2017-08" db="EMBL/GenBank/DDBJ databases">
        <title>Harnessing the power of phylogenomics to disentangle the directionality and signatures of interkingdom host jumping in the parasitic fungal genus Tolypocladium.</title>
        <authorList>
            <person name="Quandt C.A."/>
            <person name="Patterson W."/>
            <person name="Spatafora J.W."/>
        </authorList>
    </citation>
    <scope>NUCLEOTIDE SEQUENCE [LARGE SCALE GENOMIC DNA]</scope>
    <source>
        <strain evidence="26 27">CBS 113982</strain>
    </source>
</reference>
<dbReference type="EMBL" id="NRSZ01001308">
    <property type="protein sequence ID" value="PNY18816.1"/>
    <property type="molecule type" value="Genomic_DNA"/>
</dbReference>
<keyword evidence="10 24" id="KW-0812">Transmembrane</keyword>
<dbReference type="Pfam" id="PF00071">
    <property type="entry name" value="Ras"/>
    <property type="match status" value="1"/>
</dbReference>
<keyword evidence="16" id="KW-0653">Protein transport</keyword>
<dbReference type="GO" id="GO:0005524">
    <property type="term" value="F:ATP binding"/>
    <property type="evidence" value="ECO:0007669"/>
    <property type="project" value="UniProtKB-KW"/>
</dbReference>
<feature type="compositionally biased region" description="Basic and acidic residues" evidence="25">
    <location>
        <begin position="576"/>
        <end position="589"/>
    </location>
</feature>
<dbReference type="GO" id="GO:0006730">
    <property type="term" value="P:one-carbon metabolic process"/>
    <property type="evidence" value="ECO:0007669"/>
    <property type="project" value="UniProtKB-KW"/>
</dbReference>
<keyword evidence="11" id="KW-0479">Metal-binding</keyword>
<evidence type="ECO:0000256" key="4">
    <source>
        <dbReference type="ARBA" id="ARBA00008276"/>
    </source>
</evidence>
<evidence type="ECO:0000256" key="10">
    <source>
        <dbReference type="ARBA" id="ARBA00022692"/>
    </source>
</evidence>
<evidence type="ECO:0000256" key="6">
    <source>
        <dbReference type="ARBA" id="ARBA00022448"/>
    </source>
</evidence>
<feature type="compositionally biased region" description="Basic and acidic residues" evidence="25">
    <location>
        <begin position="640"/>
        <end position="649"/>
    </location>
</feature>
<evidence type="ECO:0000313" key="27">
    <source>
        <dbReference type="Proteomes" id="UP000236621"/>
    </source>
</evidence>
<dbReference type="STRING" id="45235.A0A2K3PU53"/>
<evidence type="ECO:0000256" key="19">
    <source>
        <dbReference type="ARBA" id="ARBA00023134"/>
    </source>
</evidence>
<evidence type="ECO:0000256" key="24">
    <source>
        <dbReference type="RuleBase" id="RU363000"/>
    </source>
</evidence>
<dbReference type="FunFam" id="3.40.50.300:FF:000464">
    <property type="entry name" value="GTP-binding protein ypt5"/>
    <property type="match status" value="1"/>
</dbReference>
<keyword evidence="21" id="KW-0449">Lipoprotein</keyword>
<proteinExistence type="inferred from homology"/>
<feature type="transmembrane region" description="Helical" evidence="24">
    <location>
        <begin position="521"/>
        <end position="540"/>
    </location>
</feature>
<comment type="similarity">
    <text evidence="3">Belongs to the small GTPase superfamily. Rab family.</text>
</comment>
<dbReference type="OrthoDB" id="10261039at2759"/>
<keyword evidence="22" id="KW-0636">Prenylation</keyword>
<dbReference type="GO" id="GO:0005829">
    <property type="term" value="C:cytosol"/>
    <property type="evidence" value="ECO:0007669"/>
    <property type="project" value="TreeGrafter"/>
</dbReference>
<evidence type="ECO:0000256" key="7">
    <source>
        <dbReference type="ARBA" id="ARBA00022475"/>
    </source>
</evidence>
<dbReference type="SMART" id="SM00174">
    <property type="entry name" value="RHO"/>
    <property type="match status" value="1"/>
</dbReference>
<dbReference type="PRINTS" id="PR00449">
    <property type="entry name" value="RASTRNSFRMNG"/>
</dbReference>
<dbReference type="Gene3D" id="3.40.50.300">
    <property type="entry name" value="P-loop containing nucleotide triphosphate hydrolases"/>
    <property type="match status" value="1"/>
</dbReference>
<keyword evidence="27" id="KW-1185">Reference proteome</keyword>
<dbReference type="SUPFAM" id="SSF53623">
    <property type="entry name" value="MurD-like peptide ligases, catalytic domain"/>
    <property type="match status" value="1"/>
</dbReference>
<evidence type="ECO:0000256" key="3">
    <source>
        <dbReference type="ARBA" id="ARBA00006270"/>
    </source>
</evidence>
<dbReference type="GO" id="GO:0005743">
    <property type="term" value="C:mitochondrial inner membrane"/>
    <property type="evidence" value="ECO:0007669"/>
    <property type="project" value="UniProtKB-SubCell"/>
</dbReference>
<evidence type="ECO:0000256" key="1">
    <source>
        <dbReference type="ARBA" id="ARBA00004342"/>
    </source>
</evidence>
<evidence type="ECO:0000256" key="8">
    <source>
        <dbReference type="ARBA" id="ARBA00022563"/>
    </source>
</evidence>
<dbReference type="SUPFAM" id="SSF53244">
    <property type="entry name" value="MurD-like peptide ligases, peptide-binding domain"/>
    <property type="match status" value="1"/>
</dbReference>
<evidence type="ECO:0000256" key="21">
    <source>
        <dbReference type="ARBA" id="ARBA00023288"/>
    </source>
</evidence>
<feature type="region of interest" description="Disordered" evidence="25">
    <location>
        <begin position="1"/>
        <end position="21"/>
    </location>
</feature>
<comment type="similarity">
    <text evidence="4">Belongs to the folylpolyglutamate synthase family.</text>
</comment>
<keyword evidence="13 24" id="KW-0999">Mitochondrion inner membrane</keyword>
<dbReference type="GO" id="GO:0016192">
    <property type="term" value="P:vesicle-mediated transport"/>
    <property type="evidence" value="ECO:0007669"/>
    <property type="project" value="UniProtKB-ARBA"/>
</dbReference>
<protein>
    <recommendedName>
        <fullName evidence="24">MICOS complex subunit MIC60</fullName>
    </recommendedName>
    <alternativeName>
        <fullName evidence="24">Mitofilin</fullName>
    </alternativeName>
</protein>
<keyword evidence="18 24" id="KW-0496">Mitochondrion</keyword>
<keyword evidence="17 24" id="KW-1133">Transmembrane helix</keyword>
<evidence type="ECO:0000256" key="22">
    <source>
        <dbReference type="ARBA" id="ARBA00023289"/>
    </source>
</evidence>
<evidence type="ECO:0000256" key="18">
    <source>
        <dbReference type="ARBA" id="ARBA00023128"/>
    </source>
</evidence>
<evidence type="ECO:0000313" key="26">
    <source>
        <dbReference type="EMBL" id="PNY18816.1"/>
    </source>
</evidence>
<dbReference type="CDD" id="cd01860">
    <property type="entry name" value="Rab5_related"/>
    <property type="match status" value="1"/>
</dbReference>
<gene>
    <name evidence="26" type="ORF">TCAP_07511</name>
</gene>
<keyword evidence="9" id="KW-0436">Ligase</keyword>
<dbReference type="GO" id="GO:0005768">
    <property type="term" value="C:endosome"/>
    <property type="evidence" value="ECO:0007669"/>
    <property type="project" value="UniProtKB-ARBA"/>
</dbReference>
<dbReference type="UniPathway" id="UPA00850"/>
<dbReference type="SUPFAM" id="SSF52540">
    <property type="entry name" value="P-loop containing nucleoside triphosphate hydrolases"/>
    <property type="match status" value="1"/>
</dbReference>
<keyword evidence="14" id="KW-0067">ATP-binding</keyword>
<dbReference type="InterPro" id="IPR005225">
    <property type="entry name" value="Small_GTP-bd"/>
</dbReference>
<keyword evidence="15" id="KW-0460">Magnesium</keyword>
<evidence type="ECO:0000256" key="17">
    <source>
        <dbReference type="ARBA" id="ARBA00022989"/>
    </source>
</evidence>
<feature type="region of interest" description="Disordered" evidence="25">
    <location>
        <begin position="128"/>
        <end position="159"/>
    </location>
</feature>
<dbReference type="PANTHER" id="PTHR11136:SF5">
    <property type="entry name" value="FOLYLPOLYGLUTAMATE SYNTHASE, MITOCHONDRIAL"/>
    <property type="match status" value="1"/>
</dbReference>
<dbReference type="GO" id="GO:0003924">
    <property type="term" value="F:GTPase activity"/>
    <property type="evidence" value="ECO:0007669"/>
    <property type="project" value="InterPro"/>
</dbReference>
<evidence type="ECO:0000256" key="25">
    <source>
        <dbReference type="SAM" id="MobiDB-lite"/>
    </source>
</evidence>
<dbReference type="InterPro" id="IPR036615">
    <property type="entry name" value="Mur_ligase_C_dom_sf"/>
</dbReference>
<evidence type="ECO:0000256" key="12">
    <source>
        <dbReference type="ARBA" id="ARBA00022741"/>
    </source>
</evidence>
<dbReference type="GO" id="GO:0016050">
    <property type="term" value="P:vesicle organization"/>
    <property type="evidence" value="ECO:0007669"/>
    <property type="project" value="UniProtKB-ARBA"/>
</dbReference>
<keyword evidence="8" id="KW-0554">One-carbon metabolism</keyword>
<dbReference type="SMART" id="SM00175">
    <property type="entry name" value="RAB"/>
    <property type="match status" value="1"/>
</dbReference>
<evidence type="ECO:0000256" key="23">
    <source>
        <dbReference type="ARBA" id="ARBA00047493"/>
    </source>
</evidence>
<evidence type="ECO:0000256" key="16">
    <source>
        <dbReference type="ARBA" id="ARBA00022927"/>
    </source>
</evidence>
<dbReference type="NCBIfam" id="TIGR01499">
    <property type="entry name" value="folC"/>
    <property type="match status" value="1"/>
</dbReference>
<dbReference type="GO" id="GO:0015031">
    <property type="term" value="P:protein transport"/>
    <property type="evidence" value="ECO:0007669"/>
    <property type="project" value="UniProtKB-KW"/>
</dbReference>
<dbReference type="Proteomes" id="UP000236621">
    <property type="component" value="Unassembled WGS sequence"/>
</dbReference>
<dbReference type="InterPro" id="IPR036565">
    <property type="entry name" value="Mur-like_cat_sf"/>
</dbReference>
<evidence type="ECO:0000256" key="13">
    <source>
        <dbReference type="ARBA" id="ARBA00022792"/>
    </source>
</evidence>
<feature type="region of interest" description="Disordered" evidence="25">
    <location>
        <begin position="477"/>
        <end position="511"/>
    </location>
</feature>
<comment type="catalytic activity">
    <reaction evidence="23">
        <text>(6S)-5,6,7,8-tetrahydrofolyl-(gamma-L-Glu)(n) + L-glutamate + ATP = (6S)-5,6,7,8-tetrahydrofolyl-(gamma-L-Glu)(n+1) + ADP + phosphate + H(+)</text>
        <dbReference type="Rhea" id="RHEA:10580"/>
        <dbReference type="Rhea" id="RHEA-COMP:14738"/>
        <dbReference type="Rhea" id="RHEA-COMP:14740"/>
        <dbReference type="ChEBI" id="CHEBI:15378"/>
        <dbReference type="ChEBI" id="CHEBI:29985"/>
        <dbReference type="ChEBI" id="CHEBI:30616"/>
        <dbReference type="ChEBI" id="CHEBI:43474"/>
        <dbReference type="ChEBI" id="CHEBI:141005"/>
        <dbReference type="ChEBI" id="CHEBI:456216"/>
        <dbReference type="EC" id="6.3.2.17"/>
    </reaction>
</comment>
<evidence type="ECO:0000256" key="11">
    <source>
        <dbReference type="ARBA" id="ARBA00022723"/>
    </source>
</evidence>
<comment type="subunit">
    <text evidence="24">Component of the mitochondrial contact site and cristae organizing system (MICOS) complex.</text>
</comment>
<sequence>MERGRLPWRCGTSSRRNSADSSHCGALGSTFLARLCTAGASHRLLTSNADPPEPPSAGHQYYVSSSCLPASPHRSRLLVDVVSARQSDSDLCTALPSFVDRTRCPQLPRSARHRRWDRVEPSTRIVEPHTARGRPDNPPYVAPRDHHGSPRTCRRSRHEQPLRAVQARSSWYAALFRVSLRPGALRTDNARIGESAVGKVNQMVDSSSRSDWLTVSTELNSPALRQAYQDQFDSFRESTIGAAFLTQTISLDENTTVKFEIWDTAGQERYKSLAPMYYRNANCAVVVYDITQSSSLDKAKAWVKELQRQANENIIIALAGNKLDLVTEQPDKRAIPTADAEAYAREAGLLFFETSAKTAENVRELFTAIAKKLPLDQVGPRHARPGQRPGYLVEWLRHYAEFCLSRTFALSGFVRPPTSSRRPAPNSKPHVPLLATDLPMLRSSLRSARLPGGTPIAAAAGRQWPIAASRRTGPLGIRSFADQKQPGEGASKPPILPTSETLTSERSPPPRKKGFFRRLRSFVLTLILLGAVGFGGGVWYSRINDNFHDFFTEYVPFGEKAVLYLEELEFRKRFPDTTRGESKTRDAEQQVRIPAQSGASWRVADSNEPAGRHSSTSRAPKKLPSKQPSKPQDEPDETNETDKTDKTDKTSSPNPPSLESEPTPAKSSGKAGPVANGSSSESVKAPEVNEPSKFPPLKPIDLMALPDAKEPIVRDLVHMLNDLILVINADGAHGRYGTTINKAKNEITRVGGKLKAMKSTVEKKAAGEVKSSIEEFDKAATELIKRIENTMLAQEMDWRREFEQEMSKVRESYDERVNLLMEREKKLNEEKLHNQLLEQALALKKEFVQDVKDRVEQERQGRLGKLTELSSAVSDLEKLTVGWNDVVDSNLKTQHLHVAVEAVRASLEDSQHPRPFIRELVALKEIATNDAVVDAAIASVSPAAYQQGISTSSQLIDRFRRVAGEVRKASLLPDDAGVASHASSWVLSHIMFKKEGLAEGGDVESILTRTQTYLEEGDLDSAAREMNGLQGWAKTLSKDWMGEVRKVLEVQQALDSCTPPPEMAANTSRASSVLLAIEASSFNACWAPRRANLEFSRRSTCQSRFFSMATRGYAEALEKLFLLQSNRTTTLLFDKEATPKGLNAAAIPEMLGWLRRAGYSPQDLGRMRHIHVAGTKGKGSVCAYATAMLSRYGAVGTYTSPHLVSPRERIAINGEPVGQEEFARGFFELWDRFTEAAREEGKSAAHAEGSGSKPFFFRFLTILAWHIFLSKGIKSVVMECGIGGEHDATNVLPPEAVSAGVVSQLGVDHVAMLGDTVEQIAWHKAGILKRGVKGFTRRLDRQPSVMQVLRARASEKDATLVEVDDAQVDRWGGVEGILKGDFQKYNQALALMAVREHLAMGGDPAAALRDVPQEMVEGLREARLRGRCEAAEREDATWLLDGAHTRESLEEVARWLSRSLEKDESVILIFNQQERDGRRLLAGLLDAVSRETRRGDVFHHALFTRNDQTRPSKSSEEPVDMSVQEAAAALMGETVPGCSSSTFDNLEDTVEEARRIAGQRIGGGKPKVLVTGSLHLVGGILRALEPDSLL</sequence>
<evidence type="ECO:0000256" key="15">
    <source>
        <dbReference type="ARBA" id="ARBA00022842"/>
    </source>
</evidence>
<dbReference type="Pfam" id="PF09731">
    <property type="entry name" value="Mitofilin"/>
    <property type="match status" value="1"/>
</dbReference>
<keyword evidence="7" id="KW-1003">Cell membrane</keyword>
<dbReference type="PROSITE" id="PS01012">
    <property type="entry name" value="FOLYLPOLYGLU_SYNT_2"/>
    <property type="match status" value="1"/>
</dbReference>
<keyword evidence="19" id="KW-0342">GTP-binding</keyword>
<dbReference type="Gene3D" id="3.40.1190.10">
    <property type="entry name" value="Mur-like, catalytic domain"/>
    <property type="match status" value="1"/>
</dbReference>
<dbReference type="PROSITE" id="PS51419">
    <property type="entry name" value="RAB"/>
    <property type="match status" value="1"/>
</dbReference>
<dbReference type="SMART" id="SM00173">
    <property type="entry name" value="RAS"/>
    <property type="match status" value="1"/>
</dbReference>
<comment type="similarity">
    <text evidence="5 24">Belongs to the MICOS complex subunit Mic60 family.</text>
</comment>
<dbReference type="PANTHER" id="PTHR11136">
    <property type="entry name" value="FOLYLPOLYGLUTAMATE SYNTHASE-RELATED"/>
    <property type="match status" value="1"/>
</dbReference>
<dbReference type="InterPro" id="IPR018109">
    <property type="entry name" value="Folylpolyglutamate_synth_CS"/>
</dbReference>
<dbReference type="SMART" id="SM00176">
    <property type="entry name" value="RAN"/>
    <property type="match status" value="1"/>
</dbReference>
<dbReference type="NCBIfam" id="TIGR00231">
    <property type="entry name" value="small_GTP"/>
    <property type="match status" value="1"/>
</dbReference>
<evidence type="ECO:0000256" key="5">
    <source>
        <dbReference type="ARBA" id="ARBA00010877"/>
    </source>
</evidence>
<dbReference type="GO" id="GO:0005886">
    <property type="term" value="C:plasma membrane"/>
    <property type="evidence" value="ECO:0007669"/>
    <property type="project" value="UniProtKB-SubCell"/>
</dbReference>
<comment type="function">
    <text evidence="24">Component of the MICOS complex, a large protein complex of the mitochondrial inner membrane that plays crucial roles in the maintenance of crista junctions, inner membrane architecture, and formation of contact sites to the outer membrane.</text>
</comment>
<dbReference type="InterPro" id="IPR027417">
    <property type="entry name" value="P-loop_NTPase"/>
</dbReference>
<dbReference type="PROSITE" id="PS51421">
    <property type="entry name" value="RAS"/>
    <property type="match status" value="1"/>
</dbReference>
<feature type="compositionally biased region" description="Polar residues" evidence="25">
    <location>
        <begin position="11"/>
        <end position="21"/>
    </location>
</feature>
<dbReference type="InterPro" id="IPR001806">
    <property type="entry name" value="Small_GTPase"/>
</dbReference>
<comment type="subcellular location">
    <subcellularLocation>
        <location evidence="1">Cell membrane</location>
        <topology evidence="1">Lipid-anchor</topology>
        <orientation evidence="1">Cytoplasmic side</orientation>
    </subcellularLocation>
    <subcellularLocation>
        <location evidence="24">Mitochondrion inner membrane</location>
        <topology evidence="24">Single-pass membrane protein</topology>
    </subcellularLocation>
</comment>
<keyword evidence="20 24" id="KW-0472">Membrane</keyword>